<dbReference type="Pfam" id="PF01841">
    <property type="entry name" value="Transglut_core"/>
    <property type="match status" value="1"/>
</dbReference>
<dbReference type="InterPro" id="IPR013589">
    <property type="entry name" value="Bac_transglu_N"/>
</dbReference>
<sequence>MKFKIVHTTHYQYDGEVSDSVNEIRLSPRTNGNQSCYQHAISTYPHAPLYAYEDYFGNRVHAFSIADTHSELRITAQSIVVTNDSLAPRESILPFEQEQAIMKSDAFLDQFAEYLAPTDYTQNTIDVNNIVNRFLSQSMPSVSELLAEITTAIKQEYIYDPAATQVQTKIDEMIKLRRGVCQDFAHLMIALCRCIGIPARYVSGYQYISDLSGGNADFEQASHAWIEAYIPEVGWTGFDPTNDVPVGWRYIILAYGRDYKDIVPVKGVYHGTPKQSLTVDVDVKQIS</sequence>
<feature type="domain" description="Transglutaminase-like" evidence="1">
    <location>
        <begin position="173"/>
        <end position="242"/>
    </location>
</feature>
<dbReference type="SMART" id="SM00460">
    <property type="entry name" value="TGc"/>
    <property type="match status" value="1"/>
</dbReference>
<evidence type="ECO:0000313" key="3">
    <source>
        <dbReference type="Proteomes" id="UP000198752"/>
    </source>
</evidence>
<gene>
    <name evidence="2" type="ORF">SAMN02982927_02699</name>
</gene>
<name>A0A1I2UI07_9BACL</name>
<dbReference type="EMBL" id="FOOY01000021">
    <property type="protein sequence ID" value="SFG76680.1"/>
    <property type="molecule type" value="Genomic_DNA"/>
</dbReference>
<dbReference type="GO" id="GO:0006508">
    <property type="term" value="P:proteolysis"/>
    <property type="evidence" value="ECO:0007669"/>
    <property type="project" value="UniProtKB-KW"/>
</dbReference>
<organism evidence="2 3">
    <name type="scientific">Sporolactobacillus nakayamae</name>
    <dbReference type="NCBI Taxonomy" id="269670"/>
    <lineage>
        <taxon>Bacteria</taxon>
        <taxon>Bacillati</taxon>
        <taxon>Bacillota</taxon>
        <taxon>Bacilli</taxon>
        <taxon>Bacillales</taxon>
        <taxon>Sporolactobacillaceae</taxon>
        <taxon>Sporolactobacillus</taxon>
    </lineage>
</organism>
<keyword evidence="2" id="KW-0645">Protease</keyword>
<dbReference type="PANTHER" id="PTHR33490">
    <property type="entry name" value="BLR5614 PROTEIN-RELATED"/>
    <property type="match status" value="1"/>
</dbReference>
<dbReference type="PANTHER" id="PTHR33490:SF6">
    <property type="entry name" value="SLL1049 PROTEIN"/>
    <property type="match status" value="1"/>
</dbReference>
<dbReference type="AlphaFoldDB" id="A0A1I2UI07"/>
<reference evidence="3" key="1">
    <citation type="submission" date="2016-10" db="EMBL/GenBank/DDBJ databases">
        <authorList>
            <person name="Varghese N."/>
            <person name="Submissions S."/>
        </authorList>
    </citation>
    <scope>NUCLEOTIDE SEQUENCE [LARGE SCALE GENOMIC DNA]</scope>
    <source>
        <strain evidence="3">ATCC 700379</strain>
    </source>
</reference>
<keyword evidence="2" id="KW-0378">Hydrolase</keyword>
<dbReference type="InterPro" id="IPR038765">
    <property type="entry name" value="Papain-like_cys_pep_sf"/>
</dbReference>
<evidence type="ECO:0000313" key="2">
    <source>
        <dbReference type="EMBL" id="SFG76680.1"/>
    </source>
</evidence>
<dbReference type="Pfam" id="PF08379">
    <property type="entry name" value="Bact_transglu_N"/>
    <property type="match status" value="1"/>
</dbReference>
<proteinExistence type="predicted"/>
<dbReference type="OrthoDB" id="9787782at2"/>
<dbReference type="STRING" id="269670.SAMN02982927_02699"/>
<dbReference type="RefSeq" id="WP_093673817.1">
    <property type="nucleotide sequence ID" value="NZ_FOOY01000021.1"/>
</dbReference>
<dbReference type="Proteomes" id="UP000198752">
    <property type="component" value="Unassembled WGS sequence"/>
</dbReference>
<protein>
    <submittedName>
        <fullName evidence="2">Transglutaminase-like enzyme, putative cysteine protease</fullName>
    </submittedName>
</protein>
<dbReference type="Gene3D" id="3.10.620.30">
    <property type="match status" value="1"/>
</dbReference>
<evidence type="ECO:0000259" key="1">
    <source>
        <dbReference type="SMART" id="SM00460"/>
    </source>
</evidence>
<keyword evidence="3" id="KW-1185">Reference proteome</keyword>
<dbReference type="GO" id="GO:0008233">
    <property type="term" value="F:peptidase activity"/>
    <property type="evidence" value="ECO:0007669"/>
    <property type="project" value="UniProtKB-KW"/>
</dbReference>
<dbReference type="SUPFAM" id="SSF54001">
    <property type="entry name" value="Cysteine proteinases"/>
    <property type="match status" value="1"/>
</dbReference>
<accession>A0A1I2UI07</accession>
<dbReference type="InterPro" id="IPR002931">
    <property type="entry name" value="Transglutaminase-like"/>
</dbReference>